<sequence length="79" mass="9284">MYVNKRTNEQQIDNKKVVALLFIAFVIANSSQVMDTETLKNIHKQIKVEKNQKSRSEIKNSKKQIFFNSRVQCNKKNNI</sequence>
<dbReference type="GeneID" id="8628216"/>
<dbReference type="InParanoid" id="Q54EG8"/>
<gene>
    <name evidence="1" type="ORF">DDB_G0291518</name>
</gene>
<dbReference type="dictyBase" id="DDB_G0291518"/>
<keyword evidence="2" id="KW-1185">Reference proteome</keyword>
<dbReference type="RefSeq" id="XP_635272.1">
    <property type="nucleotide sequence ID" value="XM_630180.1"/>
</dbReference>
<dbReference type="VEuPathDB" id="AmoebaDB:DDB_G0291518"/>
<dbReference type="PaxDb" id="44689-DDB0238628"/>
<reference evidence="1 2" key="1">
    <citation type="journal article" date="2005" name="Nature">
        <title>The genome of the social amoeba Dictyostelium discoideum.</title>
        <authorList>
            <consortium name="The Dictyostelium discoideum Sequencing Consortium"/>
            <person name="Eichinger L."/>
            <person name="Pachebat J.A."/>
            <person name="Glockner G."/>
            <person name="Rajandream M.A."/>
            <person name="Sucgang R."/>
            <person name="Berriman M."/>
            <person name="Song J."/>
            <person name="Olsen R."/>
            <person name="Szafranski K."/>
            <person name="Xu Q."/>
            <person name="Tunggal B."/>
            <person name="Kummerfeld S."/>
            <person name="Madera M."/>
            <person name="Konfortov B.A."/>
            <person name="Rivero F."/>
            <person name="Bankier A.T."/>
            <person name="Lehmann R."/>
            <person name="Hamlin N."/>
            <person name="Davies R."/>
            <person name="Gaudet P."/>
            <person name="Fey P."/>
            <person name="Pilcher K."/>
            <person name="Chen G."/>
            <person name="Saunders D."/>
            <person name="Sodergren E."/>
            <person name="Davis P."/>
            <person name="Kerhornou A."/>
            <person name="Nie X."/>
            <person name="Hall N."/>
            <person name="Anjard C."/>
            <person name="Hemphill L."/>
            <person name="Bason N."/>
            <person name="Farbrother P."/>
            <person name="Desany B."/>
            <person name="Just E."/>
            <person name="Morio T."/>
            <person name="Rost R."/>
            <person name="Churcher C."/>
            <person name="Cooper J."/>
            <person name="Haydock S."/>
            <person name="van Driessche N."/>
            <person name="Cronin A."/>
            <person name="Goodhead I."/>
            <person name="Muzny D."/>
            <person name="Mourier T."/>
            <person name="Pain A."/>
            <person name="Lu M."/>
            <person name="Harper D."/>
            <person name="Lindsay R."/>
            <person name="Hauser H."/>
            <person name="James K."/>
            <person name="Quiles M."/>
            <person name="Madan Babu M."/>
            <person name="Saito T."/>
            <person name="Buchrieser C."/>
            <person name="Wardroper A."/>
            <person name="Felder M."/>
            <person name="Thangavelu M."/>
            <person name="Johnson D."/>
            <person name="Knights A."/>
            <person name="Loulseged H."/>
            <person name="Mungall K."/>
            <person name="Oliver K."/>
            <person name="Price C."/>
            <person name="Quail M.A."/>
            <person name="Urushihara H."/>
            <person name="Hernandez J."/>
            <person name="Rabbinowitsch E."/>
            <person name="Steffen D."/>
            <person name="Sanders M."/>
            <person name="Ma J."/>
            <person name="Kohara Y."/>
            <person name="Sharp S."/>
            <person name="Simmonds M."/>
            <person name="Spiegler S."/>
            <person name="Tivey A."/>
            <person name="Sugano S."/>
            <person name="White B."/>
            <person name="Walker D."/>
            <person name="Woodward J."/>
            <person name="Winckler T."/>
            <person name="Tanaka Y."/>
            <person name="Shaulsky G."/>
            <person name="Schleicher M."/>
            <person name="Weinstock G."/>
            <person name="Rosenthal A."/>
            <person name="Cox E.C."/>
            <person name="Chisholm R.L."/>
            <person name="Gibbs R."/>
            <person name="Loomis W.F."/>
            <person name="Platzer M."/>
            <person name="Kay R.R."/>
            <person name="Williams J."/>
            <person name="Dear P.H."/>
            <person name="Noegel A.A."/>
            <person name="Barrell B."/>
            <person name="Kuspa A."/>
        </authorList>
    </citation>
    <scope>NUCLEOTIDE SEQUENCE [LARGE SCALE GENOMIC DNA]</scope>
    <source>
        <strain evidence="1 2">AX4</strain>
    </source>
</reference>
<name>Q54EG8_DICDI</name>
<evidence type="ECO:0000313" key="1">
    <source>
        <dbReference type="EMBL" id="EAL61743.1"/>
    </source>
</evidence>
<dbReference type="Proteomes" id="UP000002195">
    <property type="component" value="Unassembled WGS sequence"/>
</dbReference>
<protein>
    <submittedName>
        <fullName evidence="1">Uncharacterized protein</fullName>
    </submittedName>
</protein>
<dbReference type="EMBL" id="AAFI02000177">
    <property type="protein sequence ID" value="EAL61743.1"/>
    <property type="molecule type" value="Genomic_DNA"/>
</dbReference>
<accession>Q54EG8</accession>
<organism evidence="1 2">
    <name type="scientific">Dictyostelium discoideum</name>
    <name type="common">Social amoeba</name>
    <dbReference type="NCBI Taxonomy" id="44689"/>
    <lineage>
        <taxon>Eukaryota</taxon>
        <taxon>Amoebozoa</taxon>
        <taxon>Evosea</taxon>
        <taxon>Eumycetozoa</taxon>
        <taxon>Dictyostelia</taxon>
        <taxon>Dictyosteliales</taxon>
        <taxon>Dictyosteliaceae</taxon>
        <taxon>Dictyostelium</taxon>
    </lineage>
</organism>
<dbReference type="HOGENOM" id="CLU_2611041_0_0_1"/>
<dbReference type="KEGG" id="ddi:DDB_G0291518"/>
<dbReference type="AlphaFoldDB" id="Q54EG8"/>
<proteinExistence type="predicted"/>
<evidence type="ECO:0000313" key="2">
    <source>
        <dbReference type="Proteomes" id="UP000002195"/>
    </source>
</evidence>
<comment type="caution">
    <text evidence="1">The sequence shown here is derived from an EMBL/GenBank/DDBJ whole genome shotgun (WGS) entry which is preliminary data.</text>
</comment>